<dbReference type="OrthoDB" id="5610858at2"/>
<dbReference type="InterPro" id="IPR032811">
    <property type="entry name" value="Put_conjugal_transfer"/>
</dbReference>
<organism evidence="2 3">
    <name type="scientific">Pelagibaculum spongiae</name>
    <dbReference type="NCBI Taxonomy" id="2080658"/>
    <lineage>
        <taxon>Bacteria</taxon>
        <taxon>Pseudomonadati</taxon>
        <taxon>Pseudomonadota</taxon>
        <taxon>Gammaproteobacteria</taxon>
        <taxon>Oceanospirillales</taxon>
        <taxon>Pelagibaculum</taxon>
    </lineage>
</organism>
<evidence type="ECO:0008006" key="4">
    <source>
        <dbReference type="Google" id="ProtNLM"/>
    </source>
</evidence>
<evidence type="ECO:0000313" key="2">
    <source>
        <dbReference type="EMBL" id="PVZ69736.1"/>
    </source>
</evidence>
<keyword evidence="3" id="KW-1185">Reference proteome</keyword>
<gene>
    <name evidence="2" type="ORF">DC094_10575</name>
</gene>
<comment type="caution">
    <text evidence="2">The sequence shown here is derived from an EMBL/GenBank/DDBJ whole genome shotgun (WGS) entry which is preliminary data.</text>
</comment>
<keyword evidence="1" id="KW-0732">Signal</keyword>
<dbReference type="EMBL" id="QDDL01000003">
    <property type="protein sequence ID" value="PVZ69736.1"/>
    <property type="molecule type" value="Genomic_DNA"/>
</dbReference>
<evidence type="ECO:0000313" key="3">
    <source>
        <dbReference type="Proteomes" id="UP000244906"/>
    </source>
</evidence>
<sequence length="408" mass="44189">MKKLVLLGSLCLSLSAQAYPLIHKPGALLTQGGASTPDNILTASIYNPASASIMLTPENSFRMAIWGSAGFQTEVGQIDNFEDDLDDVLDGLDSSDPAVVAKLDSTITRLAKDGYINMSFGSSIPLLPVVVKNDLLDGVLVFDISFDSGAHLSVIDDDNTVGNNPSNILTEDAAAYLVGALHTRATFGYSRTLFDFKSSELYGGLRANIHNLQLSRQLIALRDMDSVGDILDNADENLESNTKPSFDLGLLWKTEGLTLGATIYNINEPKFEFGTLNYSDTAVLTAAPTSSEYTLDRSFSVEASFESVDHSFTLTSYMDVTDHTTIFGQEQQLLQFAAMYRPQTAWLPNVRLGAEKDLEGEKLTTIGVGATWFGGFTADMAFALDTVEIDDSSLPRKFAFNIGYSAPL</sequence>
<evidence type="ECO:0000256" key="1">
    <source>
        <dbReference type="SAM" id="SignalP"/>
    </source>
</evidence>
<feature type="chain" id="PRO_5015853028" description="Conjugal transfer protein TraF" evidence="1">
    <location>
        <begin position="19"/>
        <end position="408"/>
    </location>
</feature>
<dbReference type="RefSeq" id="WP_116687067.1">
    <property type="nucleotide sequence ID" value="NZ_CAWNYD010000003.1"/>
</dbReference>
<feature type="signal peptide" evidence="1">
    <location>
        <begin position="1"/>
        <end position="18"/>
    </location>
</feature>
<protein>
    <recommendedName>
        <fullName evidence="4">Conjugal transfer protein TraF</fullName>
    </recommendedName>
</protein>
<dbReference type="Proteomes" id="UP000244906">
    <property type="component" value="Unassembled WGS sequence"/>
</dbReference>
<proteinExistence type="predicted"/>
<reference evidence="2 3" key="1">
    <citation type="submission" date="2018-04" db="EMBL/GenBank/DDBJ databases">
        <title>Thalassorhabdus spongiae gen. nov., sp. nov., isolated from a marine sponge in South-West Iceland.</title>
        <authorList>
            <person name="Knobloch S."/>
            <person name="Daussin A."/>
            <person name="Johannsson R."/>
            <person name="Marteinsson V.T."/>
        </authorList>
    </citation>
    <scope>NUCLEOTIDE SEQUENCE [LARGE SCALE GENOMIC DNA]</scope>
    <source>
        <strain evidence="2 3">Hp12</strain>
    </source>
</reference>
<dbReference type="AlphaFoldDB" id="A0A2V1GUH9"/>
<accession>A0A2V1GUH9</accession>
<dbReference type="Pfam" id="PF13729">
    <property type="entry name" value="TraF_2"/>
    <property type="match status" value="1"/>
</dbReference>
<name>A0A2V1GUH9_9GAMM</name>